<dbReference type="AlphaFoldDB" id="A0A7S4R0X6"/>
<reference evidence="2" key="1">
    <citation type="submission" date="2021-01" db="EMBL/GenBank/DDBJ databases">
        <authorList>
            <person name="Corre E."/>
            <person name="Pelletier E."/>
            <person name="Niang G."/>
            <person name="Scheremetjew M."/>
            <person name="Finn R."/>
            <person name="Kale V."/>
            <person name="Holt S."/>
            <person name="Cochrane G."/>
            <person name="Meng A."/>
            <person name="Brown T."/>
            <person name="Cohen L."/>
        </authorList>
    </citation>
    <scope>NUCLEOTIDE SEQUENCE</scope>
    <source>
        <strain evidence="2">GSO104</strain>
    </source>
</reference>
<dbReference type="Pfam" id="PF01593">
    <property type="entry name" value="Amino_oxidase"/>
    <property type="match status" value="2"/>
</dbReference>
<feature type="domain" description="Amine oxidase" evidence="1">
    <location>
        <begin position="35"/>
        <end position="91"/>
    </location>
</feature>
<organism evidence="2">
    <name type="scientific">Ditylum brightwellii</name>
    <dbReference type="NCBI Taxonomy" id="49249"/>
    <lineage>
        <taxon>Eukaryota</taxon>
        <taxon>Sar</taxon>
        <taxon>Stramenopiles</taxon>
        <taxon>Ochrophyta</taxon>
        <taxon>Bacillariophyta</taxon>
        <taxon>Mediophyceae</taxon>
        <taxon>Lithodesmiophycidae</taxon>
        <taxon>Lithodesmiales</taxon>
        <taxon>Lithodesmiaceae</taxon>
        <taxon>Ditylum</taxon>
    </lineage>
</organism>
<evidence type="ECO:0000313" key="2">
    <source>
        <dbReference type="EMBL" id="CAE4599409.1"/>
    </source>
</evidence>
<dbReference type="InterPro" id="IPR050281">
    <property type="entry name" value="Flavin_monoamine_oxidase"/>
</dbReference>
<dbReference type="PANTHER" id="PTHR10742">
    <property type="entry name" value="FLAVIN MONOAMINE OXIDASE"/>
    <property type="match status" value="1"/>
</dbReference>
<sequence>MGFSLLSGNTPKYPAIPKDKAKDYNGNIVIIGAGVAGLFAARALQHMGVKNYIVLEATDRIGGRLKQTDNLHNDVPLDMGAEWIHYTNEQVVKDMLVFDEEGRKQALAAMEGLEPTEFIKYQPNFFFRKKERKLISHLYQETKWKRSTWWQWLDKYIYRHVEDKVNLNCPVKKIVYDTLNANESEGAIESENQSEQVKVILESGEIYMADKVICTIPLAVLKKEVENGMFDPPLPQNKIQAIDAVDMPPGFRILFEMKDKFYPDATVDNGICGQIMDGDEVCAIYDPLYGKNLPSDGQNVLAFVAIGNKYADLGELNDEELASAALAKIDKYFDGKGTKNHIKHEVQNWTQEPFILGSYSFPCDPKHNKALGETVGGKLLFAGEHTSIKYHSLVNGAAMEGRRAAVKALANHLKK</sequence>
<dbReference type="SUPFAM" id="SSF51905">
    <property type="entry name" value="FAD/NAD(P)-binding domain"/>
    <property type="match status" value="1"/>
</dbReference>
<dbReference type="SUPFAM" id="SSF54373">
    <property type="entry name" value="FAD-linked reductases, C-terminal domain"/>
    <property type="match status" value="1"/>
</dbReference>
<proteinExistence type="predicted"/>
<dbReference type="InterPro" id="IPR036188">
    <property type="entry name" value="FAD/NAD-bd_sf"/>
</dbReference>
<dbReference type="InterPro" id="IPR002937">
    <property type="entry name" value="Amino_oxidase"/>
</dbReference>
<feature type="domain" description="Amine oxidase" evidence="1">
    <location>
        <begin position="161"/>
        <end position="407"/>
    </location>
</feature>
<gene>
    <name evidence="2" type="ORF">DBRI00130_LOCUS10817</name>
</gene>
<dbReference type="EMBL" id="HBNS01013424">
    <property type="protein sequence ID" value="CAE4599409.1"/>
    <property type="molecule type" value="Transcribed_RNA"/>
</dbReference>
<name>A0A7S4R0X6_9STRA</name>
<dbReference type="PANTHER" id="PTHR10742:SF410">
    <property type="entry name" value="LYSINE-SPECIFIC HISTONE DEMETHYLASE 2"/>
    <property type="match status" value="1"/>
</dbReference>
<accession>A0A7S4R0X6</accession>
<dbReference type="Gene3D" id="3.50.50.60">
    <property type="entry name" value="FAD/NAD(P)-binding domain"/>
    <property type="match status" value="2"/>
</dbReference>
<evidence type="ECO:0000259" key="1">
    <source>
        <dbReference type="Pfam" id="PF01593"/>
    </source>
</evidence>
<dbReference type="GO" id="GO:0016491">
    <property type="term" value="F:oxidoreductase activity"/>
    <property type="evidence" value="ECO:0007669"/>
    <property type="project" value="InterPro"/>
</dbReference>
<protein>
    <recommendedName>
        <fullName evidence="1">Amine oxidase domain-containing protein</fullName>
    </recommendedName>
</protein>